<evidence type="ECO:0000313" key="2">
    <source>
        <dbReference type="EMBL" id="EFX75593.1"/>
    </source>
</evidence>
<reference evidence="2 3" key="1">
    <citation type="journal article" date="2011" name="Science">
        <title>The ecoresponsive genome of Daphnia pulex.</title>
        <authorList>
            <person name="Colbourne J.K."/>
            <person name="Pfrender M.E."/>
            <person name="Gilbert D."/>
            <person name="Thomas W.K."/>
            <person name="Tucker A."/>
            <person name="Oakley T.H."/>
            <person name="Tokishita S."/>
            <person name="Aerts A."/>
            <person name="Arnold G.J."/>
            <person name="Basu M.K."/>
            <person name="Bauer D.J."/>
            <person name="Caceres C.E."/>
            <person name="Carmel L."/>
            <person name="Casola C."/>
            <person name="Choi J.H."/>
            <person name="Detter J.C."/>
            <person name="Dong Q."/>
            <person name="Dusheyko S."/>
            <person name="Eads B.D."/>
            <person name="Frohlich T."/>
            <person name="Geiler-Samerotte K.A."/>
            <person name="Gerlach D."/>
            <person name="Hatcher P."/>
            <person name="Jogdeo S."/>
            <person name="Krijgsveld J."/>
            <person name="Kriventseva E.V."/>
            <person name="Kultz D."/>
            <person name="Laforsch C."/>
            <person name="Lindquist E."/>
            <person name="Lopez J."/>
            <person name="Manak J.R."/>
            <person name="Muller J."/>
            <person name="Pangilinan J."/>
            <person name="Patwardhan R.P."/>
            <person name="Pitluck S."/>
            <person name="Pritham E.J."/>
            <person name="Rechtsteiner A."/>
            <person name="Rho M."/>
            <person name="Rogozin I.B."/>
            <person name="Sakarya O."/>
            <person name="Salamov A."/>
            <person name="Schaack S."/>
            <person name="Shapiro H."/>
            <person name="Shiga Y."/>
            <person name="Skalitzky C."/>
            <person name="Smith Z."/>
            <person name="Souvorov A."/>
            <person name="Sung W."/>
            <person name="Tang Z."/>
            <person name="Tsuchiya D."/>
            <person name="Tu H."/>
            <person name="Vos H."/>
            <person name="Wang M."/>
            <person name="Wolf Y.I."/>
            <person name="Yamagata H."/>
            <person name="Yamada T."/>
            <person name="Ye Y."/>
            <person name="Shaw J.R."/>
            <person name="Andrews J."/>
            <person name="Crease T.J."/>
            <person name="Tang H."/>
            <person name="Lucas S.M."/>
            <person name="Robertson H.M."/>
            <person name="Bork P."/>
            <person name="Koonin E.V."/>
            <person name="Zdobnov E.M."/>
            <person name="Grigoriev I.V."/>
            <person name="Lynch M."/>
            <person name="Boore J.L."/>
        </authorList>
    </citation>
    <scope>NUCLEOTIDE SEQUENCE [LARGE SCALE GENOMIC DNA]</scope>
</reference>
<feature type="region of interest" description="Disordered" evidence="1">
    <location>
        <begin position="75"/>
        <end position="108"/>
    </location>
</feature>
<feature type="compositionally biased region" description="Polar residues" evidence="1">
    <location>
        <begin position="185"/>
        <end position="194"/>
    </location>
</feature>
<keyword evidence="3" id="KW-1185">Reference proteome</keyword>
<dbReference type="InterPro" id="IPR035979">
    <property type="entry name" value="RBD_domain_sf"/>
</dbReference>
<dbReference type="InterPro" id="IPR012677">
    <property type="entry name" value="Nucleotide-bd_a/b_plait_sf"/>
</dbReference>
<proteinExistence type="predicted"/>
<dbReference type="KEGG" id="dpx:DAPPUDRAFT_107815"/>
<accession>E9GYB5</accession>
<evidence type="ECO:0000313" key="3">
    <source>
        <dbReference type="Proteomes" id="UP000000305"/>
    </source>
</evidence>
<sequence>MNVPLELIKEKFSVFGRIMDIEENPRAGINISLFITFFDREAVQMALTTKPLVLHGENLKVAAWLALTKRGSGSHKENHGCVRKAPPTEEPPEVRCRGRAKGTKGGCKARSFPSSETFSVYGKVMEVGENANPGLSRSVTITFYSRDAVLAALNDPLPVLLNSVALKVTAWRPEEEAGPPGASGATCTPESPRQ</sequence>
<dbReference type="Gene3D" id="3.30.70.330">
    <property type="match status" value="1"/>
</dbReference>
<evidence type="ECO:0008006" key="4">
    <source>
        <dbReference type="Google" id="ProtNLM"/>
    </source>
</evidence>
<dbReference type="HOGENOM" id="CLU_1403776_0_0_1"/>
<dbReference type="SUPFAM" id="SSF54928">
    <property type="entry name" value="RNA-binding domain, RBD"/>
    <property type="match status" value="1"/>
</dbReference>
<protein>
    <recommendedName>
        <fullName evidence="4">RRM domain-containing protein</fullName>
    </recommendedName>
</protein>
<dbReference type="AlphaFoldDB" id="E9GYB5"/>
<evidence type="ECO:0000256" key="1">
    <source>
        <dbReference type="SAM" id="MobiDB-lite"/>
    </source>
</evidence>
<dbReference type="Proteomes" id="UP000000305">
    <property type="component" value="Unassembled WGS sequence"/>
</dbReference>
<gene>
    <name evidence="2" type="ORF">DAPPUDRAFT_107815</name>
</gene>
<feature type="region of interest" description="Disordered" evidence="1">
    <location>
        <begin position="172"/>
        <end position="194"/>
    </location>
</feature>
<dbReference type="EMBL" id="GL732574">
    <property type="protein sequence ID" value="EFX75593.1"/>
    <property type="molecule type" value="Genomic_DNA"/>
</dbReference>
<dbReference type="GO" id="GO:0003676">
    <property type="term" value="F:nucleic acid binding"/>
    <property type="evidence" value="ECO:0007669"/>
    <property type="project" value="InterPro"/>
</dbReference>
<name>E9GYB5_DAPPU</name>
<dbReference type="InParanoid" id="E9GYB5"/>
<organism evidence="2 3">
    <name type="scientific">Daphnia pulex</name>
    <name type="common">Water flea</name>
    <dbReference type="NCBI Taxonomy" id="6669"/>
    <lineage>
        <taxon>Eukaryota</taxon>
        <taxon>Metazoa</taxon>
        <taxon>Ecdysozoa</taxon>
        <taxon>Arthropoda</taxon>
        <taxon>Crustacea</taxon>
        <taxon>Branchiopoda</taxon>
        <taxon>Diplostraca</taxon>
        <taxon>Cladocera</taxon>
        <taxon>Anomopoda</taxon>
        <taxon>Daphniidae</taxon>
        <taxon>Daphnia</taxon>
    </lineage>
</organism>